<keyword evidence="2" id="KW-1185">Reference proteome</keyword>
<accession>A0A2Z7C932</accession>
<gene>
    <name evidence="1" type="ORF">F511_09828</name>
</gene>
<dbReference type="AlphaFoldDB" id="A0A2Z7C932"/>
<evidence type="ECO:0000313" key="2">
    <source>
        <dbReference type="Proteomes" id="UP000250235"/>
    </source>
</evidence>
<proteinExistence type="predicted"/>
<sequence>MESATGRRMRRLLLMRRIACARLDAHVAHAGRVLCTRGSRLGRAGRSMSGAIARVVVLRRPRVIATQVAAEARCCVASWLAGLCDARWPMMGAASRASSRAAVHALRYWPPAAASWMRRLVDAAAPLVAPLRERWGAARCRMSAAGRENWFPCARAGREILDIVAGRCAHRCGALCRGLDQSDLIDDRSYDEVSVVEMNLMFIVGPEPVGPLWPPTLLTLKPPPPQRAAAGAAVFAGKIVSGQLDEENPFVLISSGLLVKPDEGVSDLVVDRIGVNYRNLPRRAGFL</sequence>
<dbReference type="Proteomes" id="UP000250235">
    <property type="component" value="Unassembled WGS sequence"/>
</dbReference>
<evidence type="ECO:0000313" key="1">
    <source>
        <dbReference type="EMBL" id="KZV43242.1"/>
    </source>
</evidence>
<name>A0A2Z7C932_9LAMI</name>
<reference evidence="1 2" key="1">
    <citation type="journal article" date="2015" name="Proc. Natl. Acad. Sci. U.S.A.">
        <title>The resurrection genome of Boea hygrometrica: A blueprint for survival of dehydration.</title>
        <authorList>
            <person name="Xiao L."/>
            <person name="Yang G."/>
            <person name="Zhang L."/>
            <person name="Yang X."/>
            <person name="Zhao S."/>
            <person name="Ji Z."/>
            <person name="Zhou Q."/>
            <person name="Hu M."/>
            <person name="Wang Y."/>
            <person name="Chen M."/>
            <person name="Xu Y."/>
            <person name="Jin H."/>
            <person name="Xiao X."/>
            <person name="Hu G."/>
            <person name="Bao F."/>
            <person name="Hu Y."/>
            <person name="Wan P."/>
            <person name="Li L."/>
            <person name="Deng X."/>
            <person name="Kuang T."/>
            <person name="Xiang C."/>
            <person name="Zhu J.K."/>
            <person name="Oliver M.J."/>
            <person name="He Y."/>
        </authorList>
    </citation>
    <scope>NUCLEOTIDE SEQUENCE [LARGE SCALE GENOMIC DNA]</scope>
    <source>
        <strain evidence="2">cv. XS01</strain>
    </source>
</reference>
<dbReference type="EMBL" id="KQ998151">
    <property type="protein sequence ID" value="KZV43242.1"/>
    <property type="molecule type" value="Genomic_DNA"/>
</dbReference>
<organism evidence="1 2">
    <name type="scientific">Dorcoceras hygrometricum</name>
    <dbReference type="NCBI Taxonomy" id="472368"/>
    <lineage>
        <taxon>Eukaryota</taxon>
        <taxon>Viridiplantae</taxon>
        <taxon>Streptophyta</taxon>
        <taxon>Embryophyta</taxon>
        <taxon>Tracheophyta</taxon>
        <taxon>Spermatophyta</taxon>
        <taxon>Magnoliopsida</taxon>
        <taxon>eudicotyledons</taxon>
        <taxon>Gunneridae</taxon>
        <taxon>Pentapetalae</taxon>
        <taxon>asterids</taxon>
        <taxon>lamiids</taxon>
        <taxon>Lamiales</taxon>
        <taxon>Gesneriaceae</taxon>
        <taxon>Didymocarpoideae</taxon>
        <taxon>Trichosporeae</taxon>
        <taxon>Loxocarpinae</taxon>
        <taxon>Dorcoceras</taxon>
    </lineage>
</organism>
<protein>
    <submittedName>
        <fullName evidence="1">Uncharacterized protein</fullName>
    </submittedName>
</protein>